<feature type="compositionally biased region" description="Basic residues" evidence="1">
    <location>
        <begin position="1"/>
        <end position="10"/>
    </location>
</feature>
<dbReference type="GeneID" id="19275938"/>
<feature type="region of interest" description="Disordered" evidence="1">
    <location>
        <begin position="40"/>
        <end position="199"/>
    </location>
</feature>
<dbReference type="RefSeq" id="XP_007837697.1">
    <property type="nucleotide sequence ID" value="XM_007839506.1"/>
</dbReference>
<dbReference type="HOGENOM" id="CLU_1152128_0_0_1"/>
<evidence type="ECO:0000313" key="2">
    <source>
        <dbReference type="EMBL" id="ETS77051.1"/>
    </source>
</evidence>
<sequence>MPNRQHRKQRFQTSSLDPSWILPDEESAAVGVAFANASETASISDRSVMQPEPRAQEQADDSDTKITKPVPSAEVPPEAAASTNVYSVSDSSNSATHSSVRLTPPSREGQDKQRSENEDRLAVPRSQVRRRRRKRYTSKHAPDWLENDAADTTSREAEGAGTAILHSRVEGLGLQDRPRGVPVWAPPESRPIRSEPVADVPSPFPVSIFRISGTSHYSSGYDAPPIAPQTPSTYSPSYRFQ</sequence>
<dbReference type="InParanoid" id="W3WW19"/>
<dbReference type="KEGG" id="pfy:PFICI_10925"/>
<feature type="compositionally biased region" description="Polar residues" evidence="1">
    <location>
        <begin position="229"/>
        <end position="241"/>
    </location>
</feature>
<dbReference type="Proteomes" id="UP000030651">
    <property type="component" value="Unassembled WGS sequence"/>
</dbReference>
<proteinExistence type="predicted"/>
<dbReference type="AlphaFoldDB" id="W3WW19"/>
<reference evidence="3" key="1">
    <citation type="journal article" date="2015" name="BMC Genomics">
        <title>Genomic and transcriptomic analysis of the endophytic fungus Pestalotiopsis fici reveals its lifestyle and high potential for synthesis of natural products.</title>
        <authorList>
            <person name="Wang X."/>
            <person name="Zhang X."/>
            <person name="Liu L."/>
            <person name="Xiang M."/>
            <person name="Wang W."/>
            <person name="Sun X."/>
            <person name="Che Y."/>
            <person name="Guo L."/>
            <person name="Liu G."/>
            <person name="Guo L."/>
            <person name="Wang C."/>
            <person name="Yin W.B."/>
            <person name="Stadler M."/>
            <person name="Zhang X."/>
            <person name="Liu X."/>
        </authorList>
    </citation>
    <scope>NUCLEOTIDE SEQUENCE [LARGE SCALE GENOMIC DNA]</scope>
    <source>
        <strain evidence="3">W106-1 / CGMCC3.15140</strain>
    </source>
</reference>
<gene>
    <name evidence="2" type="ORF">PFICI_10925</name>
</gene>
<feature type="region of interest" description="Disordered" evidence="1">
    <location>
        <begin position="1"/>
        <end position="22"/>
    </location>
</feature>
<protein>
    <submittedName>
        <fullName evidence="2">Uncharacterized protein</fullName>
    </submittedName>
</protein>
<accession>W3WW19</accession>
<name>W3WW19_PESFW</name>
<evidence type="ECO:0000313" key="3">
    <source>
        <dbReference type="Proteomes" id="UP000030651"/>
    </source>
</evidence>
<feature type="compositionally biased region" description="Polar residues" evidence="1">
    <location>
        <begin position="83"/>
        <end position="101"/>
    </location>
</feature>
<feature type="compositionally biased region" description="Basic and acidic residues" evidence="1">
    <location>
        <begin position="108"/>
        <end position="122"/>
    </location>
</feature>
<feature type="region of interest" description="Disordered" evidence="1">
    <location>
        <begin position="217"/>
        <end position="241"/>
    </location>
</feature>
<feature type="compositionally biased region" description="Low complexity" evidence="1">
    <location>
        <begin position="69"/>
        <end position="82"/>
    </location>
</feature>
<feature type="compositionally biased region" description="Basic and acidic residues" evidence="1">
    <location>
        <begin position="54"/>
        <end position="66"/>
    </location>
</feature>
<keyword evidence="3" id="KW-1185">Reference proteome</keyword>
<evidence type="ECO:0000256" key="1">
    <source>
        <dbReference type="SAM" id="MobiDB-lite"/>
    </source>
</evidence>
<feature type="compositionally biased region" description="Basic residues" evidence="1">
    <location>
        <begin position="127"/>
        <end position="138"/>
    </location>
</feature>
<dbReference type="EMBL" id="KI912116">
    <property type="protein sequence ID" value="ETS77051.1"/>
    <property type="molecule type" value="Genomic_DNA"/>
</dbReference>
<organism evidence="2 3">
    <name type="scientific">Pestalotiopsis fici (strain W106-1 / CGMCC3.15140)</name>
    <dbReference type="NCBI Taxonomy" id="1229662"/>
    <lineage>
        <taxon>Eukaryota</taxon>
        <taxon>Fungi</taxon>
        <taxon>Dikarya</taxon>
        <taxon>Ascomycota</taxon>
        <taxon>Pezizomycotina</taxon>
        <taxon>Sordariomycetes</taxon>
        <taxon>Xylariomycetidae</taxon>
        <taxon>Amphisphaeriales</taxon>
        <taxon>Sporocadaceae</taxon>
        <taxon>Pestalotiopsis</taxon>
    </lineage>
</organism>